<dbReference type="Proteomes" id="UP000186026">
    <property type="component" value="Unassembled WGS sequence"/>
</dbReference>
<accession>A0A1N7N4G1</accession>
<reference evidence="2" key="1">
    <citation type="submission" date="2017-01" db="EMBL/GenBank/DDBJ databases">
        <authorList>
            <person name="Varghese N."/>
            <person name="Submissions S."/>
        </authorList>
    </citation>
    <scope>NUCLEOTIDE SEQUENCE [LARGE SCALE GENOMIC DNA]</scope>
    <source>
        <strain evidence="2">DSM 46698</strain>
    </source>
</reference>
<organism evidence="1 2">
    <name type="scientific">Belliella pelovolcani</name>
    <dbReference type="NCBI Taxonomy" id="529505"/>
    <lineage>
        <taxon>Bacteria</taxon>
        <taxon>Pseudomonadati</taxon>
        <taxon>Bacteroidota</taxon>
        <taxon>Cytophagia</taxon>
        <taxon>Cytophagales</taxon>
        <taxon>Cyclobacteriaceae</taxon>
        <taxon>Belliella</taxon>
    </lineage>
</organism>
<name>A0A1N7N4G1_9BACT</name>
<evidence type="ECO:0000313" key="2">
    <source>
        <dbReference type="Proteomes" id="UP000186026"/>
    </source>
</evidence>
<dbReference type="AlphaFoldDB" id="A0A1N7N4G1"/>
<dbReference type="EMBL" id="FTOP01000008">
    <property type="protein sequence ID" value="SIS93220.1"/>
    <property type="molecule type" value="Genomic_DNA"/>
</dbReference>
<protein>
    <submittedName>
        <fullName evidence="1">Uncharacterized protein</fullName>
    </submittedName>
</protein>
<gene>
    <name evidence="1" type="ORF">SAMN05421761_108150</name>
</gene>
<proteinExistence type="predicted"/>
<keyword evidence="2" id="KW-1185">Reference proteome</keyword>
<evidence type="ECO:0000313" key="1">
    <source>
        <dbReference type="EMBL" id="SIS93220.1"/>
    </source>
</evidence>
<sequence length="39" mass="4595">MLDSDYKYAKKEGLPIKEGLKLVDGFIIDWQVLPFLYTF</sequence>